<dbReference type="InterPro" id="IPR011256">
    <property type="entry name" value="Reg_factor_effector_dom_sf"/>
</dbReference>
<comment type="caution">
    <text evidence="2">The sequence shown here is derived from an EMBL/GenBank/DDBJ whole genome shotgun (WGS) entry which is preliminary data.</text>
</comment>
<keyword evidence="3" id="KW-1185">Reference proteome</keyword>
<dbReference type="Gene3D" id="3.20.80.10">
    <property type="entry name" value="Regulatory factor, effector binding domain"/>
    <property type="match status" value="1"/>
</dbReference>
<name>A0A6G4TY16_9ACTN</name>
<evidence type="ECO:0000313" key="3">
    <source>
        <dbReference type="Proteomes" id="UP000481583"/>
    </source>
</evidence>
<dbReference type="EMBL" id="JAAKZV010000025">
    <property type="protein sequence ID" value="NGN64008.1"/>
    <property type="molecule type" value="Genomic_DNA"/>
</dbReference>
<proteinExistence type="predicted"/>
<dbReference type="SUPFAM" id="SSF55136">
    <property type="entry name" value="Probable bacterial effector-binding domain"/>
    <property type="match status" value="1"/>
</dbReference>
<feature type="domain" description="AraC effector-binding" evidence="1">
    <location>
        <begin position="7"/>
        <end position="169"/>
    </location>
</feature>
<protein>
    <submittedName>
        <fullName evidence="2">GyrI-like domain-containing protein</fullName>
    </submittedName>
</protein>
<gene>
    <name evidence="2" type="ORF">G5C51_08830</name>
</gene>
<evidence type="ECO:0000313" key="2">
    <source>
        <dbReference type="EMBL" id="NGN64008.1"/>
    </source>
</evidence>
<reference evidence="2 3" key="1">
    <citation type="submission" date="2020-02" db="EMBL/GenBank/DDBJ databases">
        <title>Whole-genome analyses of novel actinobacteria.</title>
        <authorList>
            <person name="Sahin N."/>
        </authorList>
    </citation>
    <scope>NUCLEOTIDE SEQUENCE [LARGE SCALE GENOMIC DNA]</scope>
    <source>
        <strain evidence="2 3">A7024</strain>
    </source>
</reference>
<evidence type="ECO:0000259" key="1">
    <source>
        <dbReference type="SMART" id="SM00871"/>
    </source>
</evidence>
<dbReference type="AlphaFoldDB" id="A0A6G4TY16"/>
<dbReference type="Proteomes" id="UP000481583">
    <property type="component" value="Unassembled WGS sequence"/>
</dbReference>
<dbReference type="SMART" id="SM00871">
    <property type="entry name" value="AraC_E_bind"/>
    <property type="match status" value="1"/>
</dbReference>
<dbReference type="RefSeq" id="WP_165234511.1">
    <property type="nucleotide sequence ID" value="NZ_JAAKZV010000025.1"/>
</dbReference>
<organism evidence="2 3">
    <name type="scientific">Streptomyces coryli</name>
    <dbReference type="NCBI Taxonomy" id="1128680"/>
    <lineage>
        <taxon>Bacteria</taxon>
        <taxon>Bacillati</taxon>
        <taxon>Actinomycetota</taxon>
        <taxon>Actinomycetes</taxon>
        <taxon>Kitasatosporales</taxon>
        <taxon>Streptomycetaceae</taxon>
        <taxon>Streptomyces</taxon>
    </lineage>
</organism>
<accession>A0A6G4TY16</accession>
<dbReference type="InterPro" id="IPR010499">
    <property type="entry name" value="AraC_E-bd"/>
</dbReference>
<sequence length="177" mass="19196">MDPYLIAEPVVVERAAQPYAGTARSVTMATLHQIADRVPWLIGRLAERGIAPAGPPFIRYNVIDMDDLLQVEAGVPVAKAAAADLPERDGIFAGVLPGGRYLTAVCAGNPEADVTREFLDWAGTHGMEWDVQATPAGARWGCRLESFLTNPAEEPEPEKWRTELAFRLSDYSTTSAS</sequence>